<reference evidence="2 3" key="1">
    <citation type="submission" date="2020-07" db="EMBL/GenBank/DDBJ databases">
        <title>MOT database genomes.</title>
        <authorList>
            <person name="Joseph S."/>
            <person name="Aduse-Opoku J."/>
            <person name="Hashim A."/>
            <person name="Wade W."/>
            <person name="Curtis M."/>
        </authorList>
    </citation>
    <scope>NUCLEOTIDE SEQUENCE [LARGE SCALE GENOMIC DNA]</scope>
    <source>
        <strain evidence="2 3">CIP 106318</strain>
    </source>
</reference>
<keyword evidence="3" id="KW-1185">Reference proteome</keyword>
<gene>
    <name evidence="2" type="ORF">HZY85_04765</name>
</gene>
<feature type="transmembrane region" description="Helical" evidence="1">
    <location>
        <begin position="43"/>
        <end position="64"/>
    </location>
</feature>
<protein>
    <submittedName>
        <fullName evidence="2">ABC transporter</fullName>
    </submittedName>
</protein>
<keyword evidence="1" id="KW-0812">Transmembrane</keyword>
<feature type="transmembrane region" description="Helical" evidence="1">
    <location>
        <begin position="94"/>
        <end position="115"/>
    </location>
</feature>
<feature type="transmembrane region" description="Helical" evidence="1">
    <location>
        <begin position="162"/>
        <end position="182"/>
    </location>
</feature>
<name>A0ABX2SYT4_9BACL</name>
<evidence type="ECO:0000256" key="1">
    <source>
        <dbReference type="SAM" id="Phobius"/>
    </source>
</evidence>
<proteinExistence type="predicted"/>
<sequence>MNSFRSEFNKIFKETLTYYPDFLVSIVINIILFVIIFTNNNDITVIISFSLWVLVSGVLSEASLTISTEKQLGTLQNLMIRPVSILETITNKTIIWILINLIKIIFIVFILSFFYNIEEIFDLRLLLIFIITVFGIFGFSLILAVLTLIYTKVASFESIISYGLLYLSGAFLEIPDFLRYTNSLSYATYIIKNIDNISINNYLYLVFISIFWLSTGILLFKYIFSKSKNFNWNY</sequence>
<evidence type="ECO:0000313" key="3">
    <source>
        <dbReference type="Proteomes" id="UP000531840"/>
    </source>
</evidence>
<keyword evidence="1" id="KW-0472">Membrane</keyword>
<evidence type="ECO:0000313" key="2">
    <source>
        <dbReference type="EMBL" id="NYS47507.1"/>
    </source>
</evidence>
<comment type="caution">
    <text evidence="2">The sequence shown here is derived from an EMBL/GenBank/DDBJ whole genome shotgun (WGS) entry which is preliminary data.</text>
</comment>
<feature type="transmembrane region" description="Helical" evidence="1">
    <location>
        <begin position="202"/>
        <end position="224"/>
    </location>
</feature>
<keyword evidence="1" id="KW-1133">Transmembrane helix</keyword>
<organism evidence="2 3">
    <name type="scientific">Gemelliphila palaticanis</name>
    <dbReference type="NCBI Taxonomy" id="81950"/>
    <lineage>
        <taxon>Bacteria</taxon>
        <taxon>Bacillati</taxon>
        <taxon>Bacillota</taxon>
        <taxon>Bacilli</taxon>
        <taxon>Bacillales</taxon>
        <taxon>Gemellaceae</taxon>
        <taxon>Gemelliphila</taxon>
    </lineage>
</organism>
<feature type="transmembrane region" description="Helical" evidence="1">
    <location>
        <begin position="127"/>
        <end position="150"/>
    </location>
</feature>
<feature type="transmembrane region" description="Helical" evidence="1">
    <location>
        <begin position="16"/>
        <end position="37"/>
    </location>
</feature>
<dbReference type="RefSeq" id="WP_179941294.1">
    <property type="nucleotide sequence ID" value="NZ_JACBYF010000007.1"/>
</dbReference>
<accession>A0ABX2SYT4</accession>
<dbReference type="Proteomes" id="UP000531840">
    <property type="component" value="Unassembled WGS sequence"/>
</dbReference>
<dbReference type="EMBL" id="JACBYF010000007">
    <property type="protein sequence ID" value="NYS47507.1"/>
    <property type="molecule type" value="Genomic_DNA"/>
</dbReference>